<dbReference type="EMBL" id="VIWX01000001">
    <property type="protein sequence ID" value="TWG07440.1"/>
    <property type="molecule type" value="Genomic_DNA"/>
</dbReference>
<organism evidence="4 5">
    <name type="scientific">Saccharopolyspora dendranthemae</name>
    <dbReference type="NCBI Taxonomy" id="1181886"/>
    <lineage>
        <taxon>Bacteria</taxon>
        <taxon>Bacillati</taxon>
        <taxon>Actinomycetota</taxon>
        <taxon>Actinomycetes</taxon>
        <taxon>Pseudonocardiales</taxon>
        <taxon>Pseudonocardiaceae</taxon>
        <taxon>Saccharopolyspora</taxon>
    </lineage>
</organism>
<dbReference type="Pfam" id="PF20256">
    <property type="entry name" value="MoCoBD_2"/>
    <property type="match status" value="2"/>
</dbReference>
<dbReference type="InterPro" id="IPR046867">
    <property type="entry name" value="AldOxase/xan_DH_MoCoBD2"/>
</dbReference>
<dbReference type="RefSeq" id="WP_145735528.1">
    <property type="nucleotide sequence ID" value="NZ_VIWX01000001.1"/>
</dbReference>
<dbReference type="SUPFAM" id="SSF56003">
    <property type="entry name" value="Molybdenum cofactor-binding domain"/>
    <property type="match status" value="1"/>
</dbReference>
<gene>
    <name evidence="4" type="ORF">FHU35_1156</name>
</gene>
<evidence type="ECO:0000256" key="1">
    <source>
        <dbReference type="ARBA" id="ARBA00022505"/>
    </source>
</evidence>
<proteinExistence type="predicted"/>
<sequence>MSTATRIIGAPVDRLEGDSKVRGQALYAAEHPVDGPVHAHLVQSTIARGRITAIDTGAALAEPGVLDVVTHQNAPVLSSTEDAELAILQSPEVGYRGQPVAVVLAESSENARAAAEFVRVSYEEAGHDVVLRPERTDLVRPERVNGGFETDDGRGDFDAALAESEVVHDALYSTPQEHHVAMEPHATTAAWSEGELTVYDSTQGVHWVRDALTGLLGIDRENIHVIAPHVGGGFGSKGPVHAHVVAAVLAAQRVQPRPVKLALTRRQVFQLGGHRAATFQRVRLGADSDGQLTAVGNDVVAQTARIKEFAEQAGVPARMMYAAPNRRTSHRLEELDIPVPTWMRAPGECPGMFALETAMDEMAIACGLDPVEFRILNDPDTDPETGRPYSSRNLVACLREGAHRFGWADRAPAPRSRREGPFLVGVGVAASTYPVNSMPGTRAGIQARPDGRYRVQVGAADIGTGAWTALTQIAADALGTDLDRITLSIGDTDLPWASGAGGSSGITCWGSAIVDAARRLREKLPEGGPVPEEGISAIGRIPDNPYRGRFAMHSFGAQFAEVRVHRDTGEVQVPRMLGIFAAGRIINAKTGASQLLGGMTMGLSMALHEKAHVDPRFGHVLNQDLAQYHVASCADVKDIEVDWIEEDDPYVNPMGSKGIGEIGIVGAAAAVDNAVHHATGVRIRDLPITPDRLVGRI</sequence>
<reference evidence="4 5" key="1">
    <citation type="submission" date="2019-06" db="EMBL/GenBank/DDBJ databases">
        <title>Sequencing the genomes of 1000 actinobacteria strains.</title>
        <authorList>
            <person name="Klenk H.-P."/>
        </authorList>
    </citation>
    <scope>NUCLEOTIDE SEQUENCE [LARGE SCALE GENOMIC DNA]</scope>
    <source>
        <strain evidence="4 5">DSM 46699</strain>
    </source>
</reference>
<keyword evidence="5" id="KW-1185">Reference proteome</keyword>
<dbReference type="InterPro" id="IPR000674">
    <property type="entry name" value="Ald_Oxase/Xan_DH_a/b"/>
</dbReference>
<evidence type="ECO:0000259" key="3">
    <source>
        <dbReference type="SMART" id="SM01008"/>
    </source>
</evidence>
<dbReference type="SMART" id="SM01008">
    <property type="entry name" value="Ald_Xan_dh_C"/>
    <property type="match status" value="1"/>
</dbReference>
<evidence type="ECO:0000313" key="4">
    <source>
        <dbReference type="EMBL" id="TWG07440.1"/>
    </source>
</evidence>
<dbReference type="InterPro" id="IPR037165">
    <property type="entry name" value="AldOxase/xan_DH_Mopterin-bd_sf"/>
</dbReference>
<comment type="caution">
    <text evidence="4">The sequence shown here is derived from an EMBL/GenBank/DDBJ whole genome shotgun (WGS) entry which is preliminary data.</text>
</comment>
<dbReference type="Pfam" id="PF02738">
    <property type="entry name" value="MoCoBD_1"/>
    <property type="match status" value="1"/>
</dbReference>
<dbReference type="GO" id="GO:0005506">
    <property type="term" value="F:iron ion binding"/>
    <property type="evidence" value="ECO:0007669"/>
    <property type="project" value="InterPro"/>
</dbReference>
<dbReference type="InterPro" id="IPR036856">
    <property type="entry name" value="Ald_Oxase/Xan_DH_a/b_sf"/>
</dbReference>
<dbReference type="PANTHER" id="PTHR11908">
    <property type="entry name" value="XANTHINE DEHYDROGENASE"/>
    <property type="match status" value="1"/>
</dbReference>
<dbReference type="SUPFAM" id="SSF54665">
    <property type="entry name" value="CO dehydrogenase molybdoprotein N-domain-like"/>
    <property type="match status" value="1"/>
</dbReference>
<dbReference type="Gene3D" id="3.30.365.10">
    <property type="entry name" value="Aldehyde oxidase/xanthine dehydrogenase, molybdopterin binding domain"/>
    <property type="match status" value="4"/>
</dbReference>
<name>A0A561V756_9PSEU</name>
<keyword evidence="2" id="KW-0560">Oxidoreductase</keyword>
<dbReference type="AlphaFoldDB" id="A0A561V756"/>
<dbReference type="Proteomes" id="UP000316184">
    <property type="component" value="Unassembled WGS sequence"/>
</dbReference>
<dbReference type="OrthoDB" id="135295at2"/>
<evidence type="ECO:0000313" key="5">
    <source>
        <dbReference type="Proteomes" id="UP000316184"/>
    </source>
</evidence>
<dbReference type="Pfam" id="PF01315">
    <property type="entry name" value="Ald_Xan_dh_C"/>
    <property type="match status" value="1"/>
</dbReference>
<dbReference type="InterPro" id="IPR016208">
    <property type="entry name" value="Ald_Oxase/xanthine_DH-like"/>
</dbReference>
<protein>
    <submittedName>
        <fullName evidence="4">Xanthine dehydrogenase YagR molybdenum-binding subunit</fullName>
    </submittedName>
</protein>
<feature type="domain" description="Aldehyde oxidase/xanthine dehydrogenase a/b hammerhead" evidence="3">
    <location>
        <begin position="22"/>
        <end position="126"/>
    </location>
</feature>
<dbReference type="PANTHER" id="PTHR11908:SF132">
    <property type="entry name" value="ALDEHYDE OXIDASE 1-RELATED"/>
    <property type="match status" value="1"/>
</dbReference>
<keyword evidence="1" id="KW-0500">Molybdenum</keyword>
<dbReference type="Gene3D" id="3.90.1170.50">
    <property type="entry name" value="Aldehyde oxidase/xanthine dehydrogenase, a/b hammerhead"/>
    <property type="match status" value="1"/>
</dbReference>
<evidence type="ECO:0000256" key="2">
    <source>
        <dbReference type="ARBA" id="ARBA00023002"/>
    </source>
</evidence>
<dbReference type="GO" id="GO:0016491">
    <property type="term" value="F:oxidoreductase activity"/>
    <property type="evidence" value="ECO:0007669"/>
    <property type="project" value="UniProtKB-KW"/>
</dbReference>
<accession>A0A561V756</accession>
<dbReference type="InterPro" id="IPR008274">
    <property type="entry name" value="AldOxase/xan_DH_MoCoBD1"/>
</dbReference>